<dbReference type="InterPro" id="IPR038212">
    <property type="entry name" value="TF_EnY2_sf"/>
</dbReference>
<dbReference type="InterPro" id="IPR018783">
    <property type="entry name" value="TF_ENY2"/>
</dbReference>
<evidence type="ECO:0008006" key="3">
    <source>
        <dbReference type="Google" id="ProtNLM"/>
    </source>
</evidence>
<sequence length="115" mass="12699">MSSNKITVNGSSSGHDPALQSKINAALIQNGGVKRIQSTFQQALDEEGWSENLRKYIVELFRSGEVSTYPEAERRVYALINGGEGPYDLKVPESVQERGVAVVKNELRAVCEMEK</sequence>
<organism evidence="1 2">
    <name type="scientific">Teratosphaeria nubilosa</name>
    <dbReference type="NCBI Taxonomy" id="161662"/>
    <lineage>
        <taxon>Eukaryota</taxon>
        <taxon>Fungi</taxon>
        <taxon>Dikarya</taxon>
        <taxon>Ascomycota</taxon>
        <taxon>Pezizomycotina</taxon>
        <taxon>Dothideomycetes</taxon>
        <taxon>Dothideomycetidae</taxon>
        <taxon>Mycosphaerellales</taxon>
        <taxon>Teratosphaeriaceae</taxon>
        <taxon>Teratosphaeria</taxon>
    </lineage>
</organism>
<evidence type="ECO:0000313" key="2">
    <source>
        <dbReference type="Proteomes" id="UP000799436"/>
    </source>
</evidence>
<gene>
    <name evidence="1" type="ORF">EJ03DRAFT_278782</name>
</gene>
<protein>
    <recommendedName>
        <fullName evidence="3">Transcription and mRNA export factor SUS1</fullName>
    </recommendedName>
</protein>
<dbReference type="Proteomes" id="UP000799436">
    <property type="component" value="Unassembled WGS sequence"/>
</dbReference>
<dbReference type="EMBL" id="ML995877">
    <property type="protein sequence ID" value="KAF2766104.1"/>
    <property type="molecule type" value="Genomic_DNA"/>
</dbReference>
<dbReference type="GO" id="GO:0006406">
    <property type="term" value="P:mRNA export from nucleus"/>
    <property type="evidence" value="ECO:0007669"/>
    <property type="project" value="InterPro"/>
</dbReference>
<dbReference type="OrthoDB" id="5355007at2759"/>
<reference evidence="1" key="1">
    <citation type="journal article" date="2020" name="Stud. Mycol.">
        <title>101 Dothideomycetes genomes: a test case for predicting lifestyles and emergence of pathogens.</title>
        <authorList>
            <person name="Haridas S."/>
            <person name="Albert R."/>
            <person name="Binder M."/>
            <person name="Bloem J."/>
            <person name="Labutti K."/>
            <person name="Salamov A."/>
            <person name="Andreopoulos B."/>
            <person name="Baker S."/>
            <person name="Barry K."/>
            <person name="Bills G."/>
            <person name="Bluhm B."/>
            <person name="Cannon C."/>
            <person name="Castanera R."/>
            <person name="Culley D."/>
            <person name="Daum C."/>
            <person name="Ezra D."/>
            <person name="Gonzalez J."/>
            <person name="Henrissat B."/>
            <person name="Kuo A."/>
            <person name="Liang C."/>
            <person name="Lipzen A."/>
            <person name="Lutzoni F."/>
            <person name="Magnuson J."/>
            <person name="Mondo S."/>
            <person name="Nolan M."/>
            <person name="Ohm R."/>
            <person name="Pangilinan J."/>
            <person name="Park H.-J."/>
            <person name="Ramirez L."/>
            <person name="Alfaro M."/>
            <person name="Sun H."/>
            <person name="Tritt A."/>
            <person name="Yoshinaga Y."/>
            <person name="Zwiers L.-H."/>
            <person name="Turgeon B."/>
            <person name="Goodwin S."/>
            <person name="Spatafora J."/>
            <person name="Crous P."/>
            <person name="Grigoriev I."/>
        </authorList>
    </citation>
    <scope>NUCLEOTIDE SEQUENCE</scope>
    <source>
        <strain evidence="1">CBS 116005</strain>
    </source>
</reference>
<dbReference type="GO" id="GO:0000124">
    <property type="term" value="C:SAGA complex"/>
    <property type="evidence" value="ECO:0007669"/>
    <property type="project" value="InterPro"/>
</dbReference>
<dbReference type="AlphaFoldDB" id="A0A6G1L1I7"/>
<dbReference type="Pfam" id="PF10163">
    <property type="entry name" value="EnY2"/>
    <property type="match status" value="1"/>
</dbReference>
<dbReference type="Gene3D" id="1.10.246.140">
    <property type="match status" value="1"/>
</dbReference>
<accession>A0A6G1L1I7</accession>
<evidence type="ECO:0000313" key="1">
    <source>
        <dbReference type="EMBL" id="KAF2766104.1"/>
    </source>
</evidence>
<dbReference type="GO" id="GO:0003713">
    <property type="term" value="F:transcription coactivator activity"/>
    <property type="evidence" value="ECO:0007669"/>
    <property type="project" value="InterPro"/>
</dbReference>
<dbReference type="GO" id="GO:0005643">
    <property type="term" value="C:nuclear pore"/>
    <property type="evidence" value="ECO:0007669"/>
    <property type="project" value="InterPro"/>
</dbReference>
<name>A0A6G1L1I7_9PEZI</name>
<proteinExistence type="predicted"/>
<keyword evidence="2" id="KW-1185">Reference proteome</keyword>